<evidence type="ECO:0000313" key="12">
    <source>
        <dbReference type="EMBL" id="QPC41810.1"/>
    </source>
</evidence>
<dbReference type="GO" id="GO:0050897">
    <property type="term" value="F:cobalt ion binding"/>
    <property type="evidence" value="ECO:0007669"/>
    <property type="project" value="TreeGrafter"/>
</dbReference>
<dbReference type="InterPro" id="IPR002523">
    <property type="entry name" value="MgTranspt_CorA/ZnTranspt_ZntB"/>
</dbReference>
<accession>A0A7S8C1T1</accession>
<dbReference type="SUPFAM" id="SSF143865">
    <property type="entry name" value="CorA soluble domain-like"/>
    <property type="match status" value="1"/>
</dbReference>
<keyword evidence="7" id="KW-0862">Zinc</keyword>
<dbReference type="AlphaFoldDB" id="A0A7S8C1T1"/>
<evidence type="ECO:0000256" key="5">
    <source>
        <dbReference type="ARBA" id="ARBA00022519"/>
    </source>
</evidence>
<dbReference type="RefSeq" id="WP_213163038.1">
    <property type="nucleotide sequence ID" value="NZ_CP058214.1"/>
</dbReference>
<keyword evidence="10 11" id="KW-0472">Membrane</keyword>
<dbReference type="CDD" id="cd12833">
    <property type="entry name" value="ZntB-like_1"/>
    <property type="match status" value="1"/>
</dbReference>
<dbReference type="GO" id="GO:0005886">
    <property type="term" value="C:plasma membrane"/>
    <property type="evidence" value="ECO:0007669"/>
    <property type="project" value="UniProtKB-SubCell"/>
</dbReference>
<sequence>MAKPHGSLNCAFEIRGGHAFTLGWEELAQAPSPKAWRWIHLDRSRQEARAWLRGRSGVARVAADALLADETRPRFTTLDDGALLILRGINTNADASPEDMVSVRIWIEKNRIITVQRRSLRAIAEVKASLESGDGPKTPGDFVIRIAEALTDRVGPLIETLDDRLEDLETAITEDGRSDHRAELIALRRSAIPLRRYLSPQREALAHLIAAPVAWLDDLQRAHLREVADRTIRFVEDLDAVHERATLLHGEFANHLSERINVNIYVLSIVAAVILPLSLVTGLLGANVGGIPGESSPWGFALLTLALAAIAAAEVWILKRLDWI</sequence>
<keyword evidence="4" id="KW-1003">Cell membrane</keyword>
<dbReference type="GO" id="GO:0000287">
    <property type="term" value="F:magnesium ion binding"/>
    <property type="evidence" value="ECO:0007669"/>
    <property type="project" value="TreeGrafter"/>
</dbReference>
<evidence type="ECO:0000256" key="2">
    <source>
        <dbReference type="ARBA" id="ARBA00009765"/>
    </source>
</evidence>
<dbReference type="GO" id="GO:0015087">
    <property type="term" value="F:cobalt ion transmembrane transporter activity"/>
    <property type="evidence" value="ECO:0007669"/>
    <property type="project" value="TreeGrafter"/>
</dbReference>
<evidence type="ECO:0000256" key="7">
    <source>
        <dbReference type="ARBA" id="ARBA00022833"/>
    </source>
</evidence>
<dbReference type="PANTHER" id="PTHR46494">
    <property type="entry name" value="CORA FAMILY METAL ION TRANSPORTER (EUROFUNG)"/>
    <property type="match status" value="1"/>
</dbReference>
<dbReference type="EMBL" id="CP058214">
    <property type="protein sequence ID" value="QPC41810.1"/>
    <property type="molecule type" value="Genomic_DNA"/>
</dbReference>
<evidence type="ECO:0000256" key="3">
    <source>
        <dbReference type="ARBA" id="ARBA00022448"/>
    </source>
</evidence>
<protein>
    <submittedName>
        <fullName evidence="12">Zinc transporter ZntB</fullName>
    </submittedName>
</protein>
<organism evidence="12 13">
    <name type="scientific">Kaustia mangrovi</name>
    <dbReference type="NCBI Taxonomy" id="2593653"/>
    <lineage>
        <taxon>Bacteria</taxon>
        <taxon>Pseudomonadati</taxon>
        <taxon>Pseudomonadota</taxon>
        <taxon>Alphaproteobacteria</taxon>
        <taxon>Hyphomicrobiales</taxon>
        <taxon>Parvibaculaceae</taxon>
        <taxon>Kaustia</taxon>
    </lineage>
</organism>
<dbReference type="Gene3D" id="1.20.58.340">
    <property type="entry name" value="Magnesium transport protein CorA, transmembrane region"/>
    <property type="match status" value="2"/>
</dbReference>
<evidence type="ECO:0000313" key="13">
    <source>
        <dbReference type="Proteomes" id="UP000593594"/>
    </source>
</evidence>
<evidence type="ECO:0000256" key="11">
    <source>
        <dbReference type="SAM" id="Phobius"/>
    </source>
</evidence>
<keyword evidence="5" id="KW-0997">Cell inner membrane</keyword>
<dbReference type="SUPFAM" id="SSF144083">
    <property type="entry name" value="Magnesium transport protein CorA, transmembrane region"/>
    <property type="match status" value="1"/>
</dbReference>
<evidence type="ECO:0000256" key="8">
    <source>
        <dbReference type="ARBA" id="ARBA00022989"/>
    </source>
</evidence>
<feature type="transmembrane region" description="Helical" evidence="11">
    <location>
        <begin position="264"/>
        <end position="286"/>
    </location>
</feature>
<name>A0A7S8C1T1_9HYPH</name>
<keyword evidence="8 11" id="KW-1133">Transmembrane helix</keyword>
<dbReference type="KEGG" id="kmn:HW532_03230"/>
<dbReference type="GO" id="GO:0015095">
    <property type="term" value="F:magnesium ion transmembrane transporter activity"/>
    <property type="evidence" value="ECO:0007669"/>
    <property type="project" value="TreeGrafter"/>
</dbReference>
<dbReference type="Gene3D" id="3.30.460.20">
    <property type="entry name" value="CorA soluble domain-like"/>
    <property type="match status" value="1"/>
</dbReference>
<gene>
    <name evidence="12" type="ORF">HW532_03230</name>
</gene>
<keyword evidence="13" id="KW-1185">Reference proteome</keyword>
<dbReference type="InterPro" id="IPR045863">
    <property type="entry name" value="CorA_TM1_TM2"/>
</dbReference>
<dbReference type="Proteomes" id="UP000593594">
    <property type="component" value="Chromosome"/>
</dbReference>
<keyword evidence="3" id="KW-0813">Transport</keyword>
<comment type="subcellular location">
    <subcellularLocation>
        <location evidence="1">Cell membrane</location>
        <topology evidence="1">Multi-pass membrane protein</topology>
    </subcellularLocation>
</comment>
<feature type="transmembrane region" description="Helical" evidence="11">
    <location>
        <begin position="298"/>
        <end position="318"/>
    </location>
</feature>
<dbReference type="InterPro" id="IPR045861">
    <property type="entry name" value="CorA_cytoplasmic_dom"/>
</dbReference>
<comment type="similarity">
    <text evidence="2">Belongs to the CorA metal ion transporter (MIT) (TC 1.A.35) family.</text>
</comment>
<evidence type="ECO:0000256" key="4">
    <source>
        <dbReference type="ARBA" id="ARBA00022475"/>
    </source>
</evidence>
<proteinExistence type="inferred from homology"/>
<evidence type="ECO:0000256" key="9">
    <source>
        <dbReference type="ARBA" id="ARBA00023065"/>
    </source>
</evidence>
<evidence type="ECO:0000256" key="1">
    <source>
        <dbReference type="ARBA" id="ARBA00004651"/>
    </source>
</evidence>
<evidence type="ECO:0000256" key="6">
    <source>
        <dbReference type="ARBA" id="ARBA00022692"/>
    </source>
</evidence>
<keyword evidence="6 11" id="KW-0812">Transmembrane</keyword>
<dbReference type="Pfam" id="PF01544">
    <property type="entry name" value="CorA"/>
    <property type="match status" value="1"/>
</dbReference>
<evidence type="ECO:0000256" key="10">
    <source>
        <dbReference type="ARBA" id="ARBA00023136"/>
    </source>
</evidence>
<reference evidence="12 13" key="1">
    <citation type="submission" date="2020-06" db="EMBL/GenBank/DDBJ databases">
        <title>Genome sequence of 2 isolates from Red Sea Mangroves.</title>
        <authorList>
            <person name="Sefrji F."/>
            <person name="Michoud G."/>
            <person name="Merlino G."/>
            <person name="Daffonchio D."/>
        </authorList>
    </citation>
    <scope>NUCLEOTIDE SEQUENCE [LARGE SCALE GENOMIC DNA]</scope>
    <source>
        <strain evidence="12 13">R1DC25</strain>
    </source>
</reference>
<dbReference type="PANTHER" id="PTHR46494:SF3">
    <property type="entry name" value="ZINC TRANSPORT PROTEIN ZNTB"/>
    <property type="match status" value="1"/>
</dbReference>
<keyword evidence="9" id="KW-0406">Ion transport</keyword>